<evidence type="ECO:0000313" key="4">
    <source>
        <dbReference type="Proteomes" id="UP001456524"/>
    </source>
</evidence>
<feature type="signal peptide" evidence="2">
    <location>
        <begin position="1"/>
        <end position="20"/>
    </location>
</feature>
<evidence type="ECO:0008006" key="5">
    <source>
        <dbReference type="Google" id="ProtNLM"/>
    </source>
</evidence>
<evidence type="ECO:0000256" key="1">
    <source>
        <dbReference type="SAM" id="MobiDB-lite"/>
    </source>
</evidence>
<evidence type="ECO:0000313" key="3">
    <source>
        <dbReference type="EMBL" id="KAK8162021.1"/>
    </source>
</evidence>
<feature type="compositionally biased region" description="Basic and acidic residues" evidence="1">
    <location>
        <begin position="107"/>
        <end position="122"/>
    </location>
</feature>
<protein>
    <recommendedName>
        <fullName evidence="5">Ubiquitin-like protease family profile domain-containing protein</fullName>
    </recommendedName>
</protein>
<feature type="compositionally biased region" description="Low complexity" evidence="1">
    <location>
        <begin position="154"/>
        <end position="181"/>
    </location>
</feature>
<comment type="caution">
    <text evidence="3">The sequence shown here is derived from an EMBL/GenBank/DDBJ whole genome shotgun (WGS) entry which is preliminary data.</text>
</comment>
<accession>A0ABR1XPQ9</accession>
<dbReference type="EMBL" id="JBBWUH010000007">
    <property type="protein sequence ID" value="KAK8162021.1"/>
    <property type="molecule type" value="Genomic_DNA"/>
</dbReference>
<keyword evidence="4" id="KW-1185">Reference proteome</keyword>
<feature type="region of interest" description="Disordered" evidence="1">
    <location>
        <begin position="606"/>
        <end position="631"/>
    </location>
</feature>
<proteinExistence type="predicted"/>
<reference evidence="3 4" key="1">
    <citation type="journal article" date="2022" name="G3 (Bethesda)">
        <title>Enemy or ally: a genomic approach to elucidate the lifestyle of Phyllosticta citrichinaensis.</title>
        <authorList>
            <person name="Buijs V.A."/>
            <person name="Groenewald J.Z."/>
            <person name="Haridas S."/>
            <person name="LaButti K.M."/>
            <person name="Lipzen A."/>
            <person name="Martin F.M."/>
            <person name="Barry K."/>
            <person name="Grigoriev I.V."/>
            <person name="Crous P.W."/>
            <person name="Seidl M.F."/>
        </authorList>
    </citation>
    <scope>NUCLEOTIDE SEQUENCE [LARGE SCALE GENOMIC DNA]</scope>
    <source>
        <strain evidence="3 4">CBS 129764</strain>
    </source>
</reference>
<feature type="region of interest" description="Disordered" evidence="1">
    <location>
        <begin position="93"/>
        <end position="181"/>
    </location>
</feature>
<feature type="chain" id="PRO_5047521935" description="Ubiquitin-like protease family profile domain-containing protein" evidence="2">
    <location>
        <begin position="21"/>
        <end position="631"/>
    </location>
</feature>
<sequence length="631" mass="71494">MVIFIAMALALNMQIKNVLPDLTKRPKKDKEYASAVIVDASNGIATPTHILAALVKLKIVDDAFVRNWGQGLFAQTVNLSGAAFDAHYTTVRASIPPPAGENDGDPLDERSQTSQEGERTELPDPLPDTSKDKPQETQDRTQDDRQDGLPTGKQNGQGNAQQNGQENGHQDGQQNGQQDAQTNLDGRWQQTRCITCNVANHCPGSSGTSQSCSHCSHNEHCCLKCPVVSHCIPVLREMQSGHLYNWSIHNFRQEFQHTKRSLQSRTDQNGRPDRPLDDLFCIRMGMHLQESDVIRAIEAVTEAISLTKISKKFTLFSLNQWQNSRHDVKAVENQNPFPFDVVRRREDIVLPVVINKHQLRVLKEGKSNPNTVLKEFNAAEGHIVLAHVKYEKAAKDFSVDIYDSSLAFLRNIRHEAERMIRKFLRDTRWWWIDDQAHPLPQGRFNWREDTAAQRDSTSCGIHTILNGWAVAFDLPLNPSPNLDRLHRAIEVMMHACYGAVDCETIVQFLHFIRWVHPKNPIRGHTFKKTCAFPGLRELDDHHTGMWYMQEAGCVWGGIPKPYGSDLGCIKCSKSNHCRLQSNHRSDGNGSKRVRSKRFSGVHFLQSAMRQGKKRQLGGKVDSARRRKKQRT</sequence>
<gene>
    <name evidence="3" type="ORF">IWX90DRAFT_439291</name>
</gene>
<dbReference type="Proteomes" id="UP001456524">
    <property type="component" value="Unassembled WGS sequence"/>
</dbReference>
<feature type="compositionally biased region" description="Basic and acidic residues" evidence="1">
    <location>
        <begin position="129"/>
        <end position="147"/>
    </location>
</feature>
<keyword evidence="2" id="KW-0732">Signal</keyword>
<organism evidence="3 4">
    <name type="scientific">Phyllosticta citrichinensis</name>
    <dbReference type="NCBI Taxonomy" id="1130410"/>
    <lineage>
        <taxon>Eukaryota</taxon>
        <taxon>Fungi</taxon>
        <taxon>Dikarya</taxon>
        <taxon>Ascomycota</taxon>
        <taxon>Pezizomycotina</taxon>
        <taxon>Dothideomycetes</taxon>
        <taxon>Dothideomycetes incertae sedis</taxon>
        <taxon>Botryosphaeriales</taxon>
        <taxon>Phyllostictaceae</taxon>
        <taxon>Phyllosticta</taxon>
    </lineage>
</organism>
<name>A0ABR1XPQ9_9PEZI</name>
<evidence type="ECO:0000256" key="2">
    <source>
        <dbReference type="SAM" id="SignalP"/>
    </source>
</evidence>